<sequence>MNNLKEKAIKGVIWTAMEKWGSQFISFAVFLILARLLKPEIFGLVALANIFFAFMQVFLDQGFSKAIIQRQEIEPEHLDTAFWTNISIAILLLAISLSSAGFIANLFKQPALTPIIRCLSFNFVFAALNSVQSALLYRQLAFKTLTTRALLATFTGGTVGVTMAFLNFGVWSLVGQQLTNGFVGVLVLWWSTDWKPRFQFCAKHFRELFAFGINVVGIQILDFFNRRSDDLLIGYYLGSVALGYYTVAYRWLLIMTQLLTSVTNQVAMPVFSKLQKEPELLKRAFYTSTQLTSLISFPIFTGMAVLAPEIVRSLFGAKWMPSVPVMQVLAFIGILHSLQYFNGSIIMAMGKPAWKLKLNCLHATANVVAFAIVVRWGILAVAAAYVIRGYLLSPIELFIIRKLIPIKMSVYLRQYVAPLIGTITMAAAILGFKYLFGSYLIPHALLVISTIIGMVTYTLVMIVIAPKLAGKIFNSVNLAMPVKFGKITNK</sequence>
<feature type="transmembrane region" description="Helical" evidence="7">
    <location>
        <begin position="359"/>
        <end position="379"/>
    </location>
</feature>
<protein>
    <submittedName>
        <fullName evidence="8">Polysaccharide biosynthesis protein</fullName>
    </submittedName>
</protein>
<comment type="subcellular location">
    <subcellularLocation>
        <location evidence="1">Cell membrane</location>
        <topology evidence="1">Multi-pass membrane protein</topology>
    </subcellularLocation>
</comment>
<evidence type="ECO:0000256" key="1">
    <source>
        <dbReference type="ARBA" id="ARBA00004651"/>
    </source>
</evidence>
<feature type="transmembrane region" description="Helical" evidence="7">
    <location>
        <begin position="416"/>
        <end position="435"/>
    </location>
</feature>
<comment type="similarity">
    <text evidence="2">Belongs to the polysaccharide synthase family.</text>
</comment>
<organism evidence="8 9">
    <name type="scientific">Calothrix parasitica NIES-267</name>
    <dbReference type="NCBI Taxonomy" id="1973488"/>
    <lineage>
        <taxon>Bacteria</taxon>
        <taxon>Bacillati</taxon>
        <taxon>Cyanobacteriota</taxon>
        <taxon>Cyanophyceae</taxon>
        <taxon>Nostocales</taxon>
        <taxon>Calotrichaceae</taxon>
        <taxon>Calothrix</taxon>
    </lineage>
</organism>
<feature type="transmembrane region" description="Helical" evidence="7">
    <location>
        <begin position="119"/>
        <end position="137"/>
    </location>
</feature>
<name>A0A1Z4LSR3_9CYAN</name>
<evidence type="ECO:0000256" key="4">
    <source>
        <dbReference type="ARBA" id="ARBA00022692"/>
    </source>
</evidence>
<dbReference type="CDD" id="cd13127">
    <property type="entry name" value="MATE_tuaB_like"/>
    <property type="match status" value="1"/>
</dbReference>
<gene>
    <name evidence="8" type="ORF">NIES267_37680</name>
</gene>
<dbReference type="PANTHER" id="PTHR30250:SF10">
    <property type="entry name" value="LIPOPOLYSACCHARIDE BIOSYNTHESIS PROTEIN WZXC"/>
    <property type="match status" value="1"/>
</dbReference>
<dbReference type="AlphaFoldDB" id="A0A1Z4LSR3"/>
<evidence type="ECO:0000256" key="7">
    <source>
        <dbReference type="SAM" id="Phobius"/>
    </source>
</evidence>
<proteinExistence type="inferred from homology"/>
<dbReference type="InterPro" id="IPR050833">
    <property type="entry name" value="Poly_Biosynth_Transport"/>
</dbReference>
<evidence type="ECO:0000256" key="5">
    <source>
        <dbReference type="ARBA" id="ARBA00022989"/>
    </source>
</evidence>
<dbReference type="Proteomes" id="UP000218418">
    <property type="component" value="Chromosome"/>
</dbReference>
<feature type="transmembrane region" description="Helical" evidence="7">
    <location>
        <begin position="233"/>
        <end position="252"/>
    </location>
</feature>
<evidence type="ECO:0000256" key="3">
    <source>
        <dbReference type="ARBA" id="ARBA00022475"/>
    </source>
</evidence>
<evidence type="ECO:0000313" key="9">
    <source>
        <dbReference type="Proteomes" id="UP000218418"/>
    </source>
</evidence>
<feature type="transmembrane region" description="Helical" evidence="7">
    <location>
        <begin position="41"/>
        <end position="59"/>
    </location>
</feature>
<keyword evidence="3" id="KW-1003">Cell membrane</keyword>
<keyword evidence="5 7" id="KW-1133">Transmembrane helix</keyword>
<feature type="transmembrane region" description="Helical" evidence="7">
    <location>
        <begin position="12"/>
        <end position="35"/>
    </location>
</feature>
<feature type="transmembrane region" description="Helical" evidence="7">
    <location>
        <begin position="441"/>
        <end position="465"/>
    </location>
</feature>
<keyword evidence="4 7" id="KW-0812">Transmembrane</keyword>
<dbReference type="EMBL" id="AP018227">
    <property type="protein sequence ID" value="BAY84272.1"/>
    <property type="molecule type" value="Genomic_DNA"/>
</dbReference>
<evidence type="ECO:0000256" key="2">
    <source>
        <dbReference type="ARBA" id="ARBA00007430"/>
    </source>
</evidence>
<keyword evidence="9" id="KW-1185">Reference proteome</keyword>
<reference evidence="8 9" key="1">
    <citation type="submission" date="2017-06" db="EMBL/GenBank/DDBJ databases">
        <title>Genome sequencing of cyanobaciteial culture collection at National Institute for Environmental Studies (NIES).</title>
        <authorList>
            <person name="Hirose Y."/>
            <person name="Shimura Y."/>
            <person name="Fujisawa T."/>
            <person name="Nakamura Y."/>
            <person name="Kawachi M."/>
        </authorList>
    </citation>
    <scope>NUCLEOTIDE SEQUENCE [LARGE SCALE GENOMIC DNA]</scope>
    <source>
        <strain evidence="8 9">NIES-267</strain>
    </source>
</reference>
<feature type="transmembrane region" description="Helical" evidence="7">
    <location>
        <begin position="284"/>
        <end position="307"/>
    </location>
</feature>
<evidence type="ECO:0000313" key="8">
    <source>
        <dbReference type="EMBL" id="BAY84272.1"/>
    </source>
</evidence>
<dbReference type="GO" id="GO:0005886">
    <property type="term" value="C:plasma membrane"/>
    <property type="evidence" value="ECO:0007669"/>
    <property type="project" value="UniProtKB-SubCell"/>
</dbReference>
<dbReference type="Pfam" id="PF13440">
    <property type="entry name" value="Polysacc_synt_3"/>
    <property type="match status" value="1"/>
</dbReference>
<dbReference type="OrthoDB" id="9770347at2"/>
<feature type="transmembrane region" description="Helical" evidence="7">
    <location>
        <begin position="80"/>
        <end position="107"/>
    </location>
</feature>
<feature type="transmembrane region" description="Helical" evidence="7">
    <location>
        <begin position="319"/>
        <end position="338"/>
    </location>
</feature>
<keyword evidence="6 7" id="KW-0472">Membrane</keyword>
<feature type="transmembrane region" description="Helical" evidence="7">
    <location>
        <begin position="149"/>
        <end position="168"/>
    </location>
</feature>
<accession>A0A1Z4LSR3</accession>
<evidence type="ECO:0000256" key="6">
    <source>
        <dbReference type="ARBA" id="ARBA00023136"/>
    </source>
</evidence>
<dbReference type="PANTHER" id="PTHR30250">
    <property type="entry name" value="PST FAMILY PREDICTED COLANIC ACID TRANSPORTER"/>
    <property type="match status" value="1"/>
</dbReference>